<evidence type="ECO:0000256" key="2">
    <source>
        <dbReference type="SAM" id="MobiDB-lite"/>
    </source>
</evidence>
<accession>A0ABR8C511</accession>
<proteinExistence type="predicted"/>
<dbReference type="RefSeq" id="WP_190576038.1">
    <property type="nucleotide sequence ID" value="NZ_CAWPQU010000012.1"/>
</dbReference>
<evidence type="ECO:0000313" key="3">
    <source>
        <dbReference type="EMBL" id="MBD2315729.1"/>
    </source>
</evidence>
<feature type="compositionally biased region" description="Polar residues" evidence="2">
    <location>
        <begin position="292"/>
        <end position="312"/>
    </location>
</feature>
<organism evidence="3 4">
    <name type="scientific">Phormidium tenue FACHB-1050</name>
    <dbReference type="NCBI Taxonomy" id="2692857"/>
    <lineage>
        <taxon>Bacteria</taxon>
        <taxon>Bacillati</taxon>
        <taxon>Cyanobacteriota</taxon>
        <taxon>Cyanophyceae</taxon>
        <taxon>Oscillatoriophycideae</taxon>
        <taxon>Oscillatoriales</taxon>
        <taxon>Oscillatoriaceae</taxon>
        <taxon>Phormidium</taxon>
    </lineage>
</organism>
<sequence>MTQLSVMDLAKQGDPQAIAALINRSLASKGIHAKAELEAECLKISLQATQVPNQKAVVTIIHRGMIVLQVKQIKRVKILTYRSDNHYLAWQHEINLELDLGDEPKQSLPTPQIAKDTSVVQDQNTDLVSNPKGVILVQKLSQIQQNLQEYQDIIVRFTDEQFGTVRCLTTLTELIQVISQPSFLFAAVASNPNLRSLLDTIAESSKTDQHGDQVITNLSILQPGQQWQKAKIRLVTKIFLEPADLVQDQDEPEVPHQGITLDLAESKPEPITDNDPELDLASPSPEIPPDHSPNSIDNLDSDSNLAPITTDSLFDDFPETSSPRFEENQSIPESSLDNNGDSITANSLFDDFPEPSPLSSQPVQVINDITENSDFSDSLFDDFMNVDSANSYGESENLSIDHINQETSSANTDDDLFDNFSSSDHTVVASIESDITELESDIESIKSRIPKQNLDKLLQLMDEEEQAVQSQTINNALEKDKIKLGSDLGATTIERILGNMETISLNGSDSQPASQPASNFVTLEDFSEDLNSIGF</sequence>
<dbReference type="Proteomes" id="UP000618445">
    <property type="component" value="Unassembled WGS sequence"/>
</dbReference>
<reference evidence="3 4" key="1">
    <citation type="journal article" date="2020" name="ISME J.">
        <title>Comparative genomics reveals insights into cyanobacterial evolution and habitat adaptation.</title>
        <authorList>
            <person name="Chen M.Y."/>
            <person name="Teng W.K."/>
            <person name="Zhao L."/>
            <person name="Hu C.X."/>
            <person name="Zhou Y.K."/>
            <person name="Han B.P."/>
            <person name="Song L.R."/>
            <person name="Shu W.S."/>
        </authorList>
    </citation>
    <scope>NUCLEOTIDE SEQUENCE [LARGE SCALE GENOMIC DNA]</scope>
    <source>
        <strain evidence="3 4">FACHB-1050</strain>
    </source>
</reference>
<dbReference type="EMBL" id="JACJQY010000002">
    <property type="protein sequence ID" value="MBD2315729.1"/>
    <property type="molecule type" value="Genomic_DNA"/>
</dbReference>
<keyword evidence="1" id="KW-0175">Coiled coil</keyword>
<feature type="compositionally biased region" description="Polar residues" evidence="2">
    <location>
        <begin position="319"/>
        <end position="347"/>
    </location>
</feature>
<protein>
    <submittedName>
        <fullName evidence="3">Uncharacterized protein</fullName>
    </submittedName>
</protein>
<feature type="coiled-coil region" evidence="1">
    <location>
        <begin position="428"/>
        <end position="474"/>
    </location>
</feature>
<evidence type="ECO:0000256" key="1">
    <source>
        <dbReference type="SAM" id="Coils"/>
    </source>
</evidence>
<evidence type="ECO:0000313" key="4">
    <source>
        <dbReference type="Proteomes" id="UP000618445"/>
    </source>
</evidence>
<feature type="region of interest" description="Disordered" evidence="2">
    <location>
        <begin position="260"/>
        <end position="360"/>
    </location>
</feature>
<comment type="caution">
    <text evidence="3">The sequence shown here is derived from an EMBL/GenBank/DDBJ whole genome shotgun (WGS) entry which is preliminary data.</text>
</comment>
<name>A0ABR8C511_9CYAN</name>
<gene>
    <name evidence="3" type="ORF">H6G05_02560</name>
</gene>
<keyword evidence="4" id="KW-1185">Reference proteome</keyword>